<gene>
    <name evidence="2" type="ORF">M8332_05990</name>
</gene>
<proteinExistence type="inferred from homology"/>
<accession>A0ABY5C2X7</accession>
<dbReference type="Gene3D" id="3.30.930.20">
    <property type="entry name" value="Protein of unknown function DUF1054"/>
    <property type="match status" value="1"/>
</dbReference>
<dbReference type="RefSeq" id="WP_252779924.1">
    <property type="nucleotide sequence ID" value="NZ_CP097478.1"/>
</dbReference>
<organism evidence="2 3">
    <name type="scientific">Fructilactobacillus ixorae</name>
    <dbReference type="NCBI Taxonomy" id="1750535"/>
    <lineage>
        <taxon>Bacteria</taxon>
        <taxon>Bacillati</taxon>
        <taxon>Bacillota</taxon>
        <taxon>Bacilli</taxon>
        <taxon>Lactobacillales</taxon>
        <taxon>Lactobacillaceae</taxon>
        <taxon>Fructilactobacillus</taxon>
    </lineage>
</organism>
<dbReference type="Pfam" id="PF06335">
    <property type="entry name" value="DUF1054"/>
    <property type="match status" value="1"/>
</dbReference>
<dbReference type="Proteomes" id="UP001057532">
    <property type="component" value="Chromosome"/>
</dbReference>
<name>A0ABY5C2X7_9LACO</name>
<dbReference type="InterPro" id="IPR053707">
    <property type="entry name" value="UPF0637_domain_sf"/>
</dbReference>
<dbReference type="HAMAP" id="MF_01851">
    <property type="entry name" value="UPF0637"/>
    <property type="match status" value="1"/>
</dbReference>
<evidence type="ECO:0000313" key="2">
    <source>
        <dbReference type="EMBL" id="USS93142.1"/>
    </source>
</evidence>
<keyword evidence="3" id="KW-1185">Reference proteome</keyword>
<reference evidence="2" key="1">
    <citation type="submission" date="2022-05" db="EMBL/GenBank/DDBJ databases">
        <authorList>
            <person name="Oliphant S.A."/>
            <person name="Watson-Haigh N.S."/>
            <person name="Sumby K.M."/>
            <person name="Gardner J.M."/>
            <person name="Jiranek V."/>
        </authorList>
    </citation>
    <scope>NUCLEOTIDE SEQUENCE</scope>
    <source>
        <strain evidence="2">Ru20-1</strain>
    </source>
</reference>
<evidence type="ECO:0000256" key="1">
    <source>
        <dbReference type="HAMAP-Rule" id="MF_01851"/>
    </source>
</evidence>
<dbReference type="SUPFAM" id="SSF142913">
    <property type="entry name" value="YktB/PF0168-like"/>
    <property type="match status" value="1"/>
</dbReference>
<comment type="similarity">
    <text evidence="1">Belongs to the UPF0637 family.</text>
</comment>
<sequence>MFTDNDFEVFAEPTLTGRMAKIRSELDPKFEQVAPALLTILAGTGETWYAHVAQHRMRTTNPPENTWIAFSTNKRGYKMLPHFELGLWADRLYLYLAVESNMKPRQTATITPKLMDLTPLVAQLPADFVLSGNHMEPEVQPIATYPELVTRFQTVKAAEVLVGIEVHRGDPRLGTPSINDTLQVALKRLLPLYEQLITK</sequence>
<dbReference type="InterPro" id="IPR009403">
    <property type="entry name" value="UPF0637"/>
</dbReference>
<dbReference type="EMBL" id="CP097478">
    <property type="protein sequence ID" value="USS93142.1"/>
    <property type="molecule type" value="Genomic_DNA"/>
</dbReference>
<protein>
    <recommendedName>
        <fullName evidence="1">UPF0637 protein M8332_05990</fullName>
    </recommendedName>
</protein>
<evidence type="ECO:0000313" key="3">
    <source>
        <dbReference type="Proteomes" id="UP001057532"/>
    </source>
</evidence>